<comment type="caution">
    <text evidence="3">The sequence shown here is derived from an EMBL/GenBank/DDBJ whole genome shotgun (WGS) entry which is preliminary data.</text>
</comment>
<gene>
    <name evidence="3" type="ORF">N0B51_09275</name>
</gene>
<organism evidence="3 4">
    <name type="scientific">Tsuneonella litorea</name>
    <dbReference type="NCBI Taxonomy" id="2976475"/>
    <lineage>
        <taxon>Bacteria</taxon>
        <taxon>Pseudomonadati</taxon>
        <taxon>Pseudomonadota</taxon>
        <taxon>Alphaproteobacteria</taxon>
        <taxon>Sphingomonadales</taxon>
        <taxon>Erythrobacteraceae</taxon>
        <taxon>Tsuneonella</taxon>
    </lineage>
</organism>
<evidence type="ECO:0000259" key="2">
    <source>
        <dbReference type="PROSITE" id="PS50110"/>
    </source>
</evidence>
<dbReference type="GO" id="GO:0000160">
    <property type="term" value="P:phosphorelay signal transduction system"/>
    <property type="evidence" value="ECO:0007669"/>
    <property type="project" value="InterPro"/>
</dbReference>
<dbReference type="SMART" id="SM00448">
    <property type="entry name" value="REC"/>
    <property type="match status" value="1"/>
</dbReference>
<dbReference type="Gene3D" id="3.40.50.2300">
    <property type="match status" value="1"/>
</dbReference>
<dbReference type="PROSITE" id="PS50110">
    <property type="entry name" value="RESPONSE_REGULATORY"/>
    <property type="match status" value="1"/>
</dbReference>
<accession>A0A9X3ALE1</accession>
<dbReference type="Proteomes" id="UP001142648">
    <property type="component" value="Unassembled WGS sequence"/>
</dbReference>
<name>A0A9X3ALE1_9SPHN</name>
<reference evidence="3" key="1">
    <citation type="submission" date="2022-09" db="EMBL/GenBank/DDBJ databases">
        <title>The genome sequence of Tsuneonella sp. YG55.</title>
        <authorList>
            <person name="Liu Y."/>
        </authorList>
    </citation>
    <scope>NUCLEOTIDE SEQUENCE</scope>
    <source>
        <strain evidence="3">YG55</strain>
    </source>
</reference>
<dbReference type="InterPro" id="IPR001789">
    <property type="entry name" value="Sig_transdc_resp-reg_receiver"/>
</dbReference>
<feature type="domain" description="Response regulatory" evidence="2">
    <location>
        <begin position="3"/>
        <end position="114"/>
    </location>
</feature>
<feature type="modified residue" description="4-aspartylphosphate" evidence="1">
    <location>
        <position position="53"/>
    </location>
</feature>
<keyword evidence="1" id="KW-0597">Phosphoprotein</keyword>
<evidence type="ECO:0000256" key="1">
    <source>
        <dbReference type="PROSITE-ProRule" id="PRU00169"/>
    </source>
</evidence>
<dbReference type="SUPFAM" id="SSF52172">
    <property type="entry name" value="CheY-like"/>
    <property type="match status" value="1"/>
</dbReference>
<dbReference type="EMBL" id="JAOAMV010000004">
    <property type="protein sequence ID" value="MCT2559173.1"/>
    <property type="molecule type" value="Genomic_DNA"/>
</dbReference>
<dbReference type="AlphaFoldDB" id="A0A9X3ALE1"/>
<keyword evidence="4" id="KW-1185">Reference proteome</keyword>
<dbReference type="InterPro" id="IPR011006">
    <property type="entry name" value="CheY-like_superfamily"/>
</dbReference>
<proteinExistence type="predicted"/>
<sequence>MQRIMIVDDEALVLLDLVLTVESLGYRVFCDSTNVAEAMNSLGDDRPDAALLDIDVGGTPVWPLARALKQRGVPTVFVSANHAHDELETEFAHCPAIDKPASSGDITDALKQVLSAAA</sequence>
<evidence type="ECO:0000313" key="4">
    <source>
        <dbReference type="Proteomes" id="UP001142648"/>
    </source>
</evidence>
<dbReference type="Pfam" id="PF00072">
    <property type="entry name" value="Response_reg"/>
    <property type="match status" value="1"/>
</dbReference>
<protein>
    <submittedName>
        <fullName evidence="3">Response regulator</fullName>
    </submittedName>
</protein>
<evidence type="ECO:0000313" key="3">
    <source>
        <dbReference type="EMBL" id="MCT2559173.1"/>
    </source>
</evidence>
<dbReference type="RefSeq" id="WP_259962045.1">
    <property type="nucleotide sequence ID" value="NZ_JAOAMV010000004.1"/>
</dbReference>